<sequence length="378" mass="44121">MEAICWVPKTLLKIDVRLDGQQLRIHCAGSPAGDLNQRCGHTIPESQCTQALQLMDKLSKKRLKDINTSHLDSLVSQCLCLICQPHQHERVSYAWTSAIEASMRHQDYLMTAFEEIHNAECSALVAQLDTERELVEKFKEQNFANQESFALYQDALEISKKGAKRQEEKIHFLEMENISLKERVEEELAAQYEDCFVNKFLRGKAKDDHYPHLLTIERLSKQNYALEKDLELARGESETLRDSEAALVQRLKCQHHALQKVQWQLKYRTDFEQVLKKLEAILNVLEKEIVELVAEGELGLAAERELEEQVIMERKEHHAEELKYGRKLRKERARNMALIKRVKALELLQVEMKEMEGNWLYWIWKGITGPRAWFRRGG</sequence>
<evidence type="ECO:0000313" key="2">
    <source>
        <dbReference type="EMBL" id="RTE76870.1"/>
    </source>
</evidence>
<evidence type="ECO:0000313" key="3">
    <source>
        <dbReference type="Proteomes" id="UP000287124"/>
    </source>
</evidence>
<reference evidence="2 3" key="1">
    <citation type="submission" date="2017-06" db="EMBL/GenBank/DDBJ databases">
        <title>Comparative genomic analysis of Ambrosia Fusariam Clade fungi.</title>
        <authorList>
            <person name="Stajich J.E."/>
            <person name="Carrillo J."/>
            <person name="Kijimoto T."/>
            <person name="Eskalen A."/>
            <person name="O'Donnell K."/>
            <person name="Kasson M."/>
        </authorList>
    </citation>
    <scope>NUCLEOTIDE SEQUENCE [LARGE SCALE GENOMIC DNA]</scope>
    <source>
        <strain evidence="2 3">UCR1854</strain>
    </source>
</reference>
<dbReference type="AlphaFoldDB" id="A0A430LMI9"/>
<gene>
    <name evidence="2" type="ORF">BHE90_008678</name>
</gene>
<evidence type="ECO:0000256" key="1">
    <source>
        <dbReference type="SAM" id="Coils"/>
    </source>
</evidence>
<protein>
    <submittedName>
        <fullName evidence="2">Uncharacterized protein</fullName>
    </submittedName>
</protein>
<organism evidence="2 3">
    <name type="scientific">Fusarium euwallaceae</name>
    <dbReference type="NCBI Taxonomy" id="1147111"/>
    <lineage>
        <taxon>Eukaryota</taxon>
        <taxon>Fungi</taxon>
        <taxon>Dikarya</taxon>
        <taxon>Ascomycota</taxon>
        <taxon>Pezizomycotina</taxon>
        <taxon>Sordariomycetes</taxon>
        <taxon>Hypocreomycetidae</taxon>
        <taxon>Hypocreales</taxon>
        <taxon>Nectriaceae</taxon>
        <taxon>Fusarium</taxon>
        <taxon>Fusarium solani species complex</taxon>
    </lineage>
</organism>
<keyword evidence="1" id="KW-0175">Coiled coil</keyword>
<feature type="coiled-coil region" evidence="1">
    <location>
        <begin position="268"/>
        <end position="295"/>
    </location>
</feature>
<dbReference type="Proteomes" id="UP000287124">
    <property type="component" value="Unassembled WGS sequence"/>
</dbReference>
<name>A0A430LMI9_9HYPO</name>
<dbReference type="EMBL" id="MIKF01000139">
    <property type="protein sequence ID" value="RTE76870.1"/>
    <property type="molecule type" value="Genomic_DNA"/>
</dbReference>
<accession>A0A430LMI9</accession>
<proteinExistence type="predicted"/>
<keyword evidence="3" id="KW-1185">Reference proteome</keyword>
<comment type="caution">
    <text evidence="2">The sequence shown here is derived from an EMBL/GenBank/DDBJ whole genome shotgun (WGS) entry which is preliminary data.</text>
</comment>